<protein>
    <recommendedName>
        <fullName evidence="3">DNA-directed RNA polymerase RpoA/D/Rpb3-type domain-containing protein</fullName>
    </recommendedName>
</protein>
<dbReference type="PANTHER" id="PTHR11800:SF2">
    <property type="entry name" value="DNA-DIRECTED RNA POLYMERASE II SUBUNIT RPB3"/>
    <property type="match status" value="1"/>
</dbReference>
<dbReference type="InterPro" id="IPR011263">
    <property type="entry name" value="DNA-dir_RNA_pol_RpoA/D/Rpb3"/>
</dbReference>
<proteinExistence type="predicted"/>
<dbReference type="InterPro" id="IPR050518">
    <property type="entry name" value="Rpo3/RPB3_RNA_Pol_subunit"/>
</dbReference>
<organism evidence="4 5">
    <name type="scientific">Tetraparma gracilis</name>
    <dbReference type="NCBI Taxonomy" id="2962635"/>
    <lineage>
        <taxon>Eukaryota</taxon>
        <taxon>Sar</taxon>
        <taxon>Stramenopiles</taxon>
        <taxon>Ochrophyta</taxon>
        <taxon>Bolidophyceae</taxon>
        <taxon>Parmales</taxon>
        <taxon>Triparmaceae</taxon>
        <taxon>Tetraparma</taxon>
    </lineage>
</organism>
<dbReference type="PANTHER" id="PTHR11800">
    <property type="entry name" value="DNA-DIRECTED RNA POLYMERASE"/>
    <property type="match status" value="1"/>
</dbReference>
<dbReference type="InterPro" id="IPR036603">
    <property type="entry name" value="RBP11-like"/>
</dbReference>
<dbReference type="InterPro" id="IPR036643">
    <property type="entry name" value="RNApol_insert_sf"/>
</dbReference>
<dbReference type="Proteomes" id="UP001165060">
    <property type="component" value="Unassembled WGS sequence"/>
</dbReference>
<evidence type="ECO:0000256" key="1">
    <source>
        <dbReference type="ARBA" id="ARBA00022478"/>
    </source>
</evidence>
<reference evidence="4 5" key="1">
    <citation type="journal article" date="2023" name="Commun. Biol.">
        <title>Genome analysis of Parmales, the sister group of diatoms, reveals the evolutionary specialization of diatoms from phago-mixotrophs to photoautotrophs.</title>
        <authorList>
            <person name="Ban H."/>
            <person name="Sato S."/>
            <person name="Yoshikawa S."/>
            <person name="Yamada K."/>
            <person name="Nakamura Y."/>
            <person name="Ichinomiya M."/>
            <person name="Sato N."/>
            <person name="Blanc-Mathieu R."/>
            <person name="Endo H."/>
            <person name="Kuwata A."/>
            <person name="Ogata H."/>
        </authorList>
    </citation>
    <scope>NUCLEOTIDE SEQUENCE [LARGE SCALE GENOMIC DNA]</scope>
</reference>
<evidence type="ECO:0000259" key="3">
    <source>
        <dbReference type="SMART" id="SM00662"/>
    </source>
</evidence>
<dbReference type="SUPFAM" id="SSF56553">
    <property type="entry name" value="Insert subdomain of RNA polymerase alpha subunit"/>
    <property type="match status" value="1"/>
</dbReference>
<evidence type="ECO:0000313" key="4">
    <source>
        <dbReference type="EMBL" id="GMI21817.1"/>
    </source>
</evidence>
<dbReference type="Gene3D" id="2.170.120.12">
    <property type="entry name" value="DNA-directed RNA polymerase, insert domain"/>
    <property type="match status" value="1"/>
</dbReference>
<dbReference type="Pfam" id="PF01193">
    <property type="entry name" value="RNA_pol_L"/>
    <property type="match status" value="1"/>
</dbReference>
<keyword evidence="1" id="KW-0240">DNA-directed RNA polymerase</keyword>
<comment type="caution">
    <text evidence="4">The sequence shown here is derived from an EMBL/GenBank/DDBJ whole genome shotgun (WGS) entry which is preliminary data.</text>
</comment>
<keyword evidence="2" id="KW-0804">Transcription</keyword>
<evidence type="ECO:0000256" key="2">
    <source>
        <dbReference type="ARBA" id="ARBA00023163"/>
    </source>
</evidence>
<keyword evidence="5" id="KW-1185">Reference proteome</keyword>
<evidence type="ECO:0000313" key="5">
    <source>
        <dbReference type="Proteomes" id="UP001165060"/>
    </source>
</evidence>
<accession>A0ABQ6M8S0</accession>
<sequence length="270" mass="29693">MGLIPIRCIVPNDSGADCAGDCQELFSSHLTCTACDDAAGTCHKCSFEFRCRVDFDELAATNTEEFKTTNHIVTSKDLECTSHTGGQVQACSFLHEREEVDAHDKGVTIVKMAKGQKLEFTCVGRMGIAKEHAKWSPVAVCAYRFWPETYLNHAALAALPVKDKQALVDACPDRILKLDDVTGELGFVEGFEYLCTYTEDLDFAQRALKKRPEDDDFVRVAQGDSKFIFEVESSGAMDADQIVLSALKVLGRKLGELQTHVTAIANELAN</sequence>
<feature type="domain" description="DNA-directed RNA polymerase RpoA/D/Rpb3-type" evidence="3">
    <location>
        <begin position="44"/>
        <end position="260"/>
    </location>
</feature>
<dbReference type="SMART" id="SM00662">
    <property type="entry name" value="RPOLD"/>
    <property type="match status" value="1"/>
</dbReference>
<name>A0ABQ6M8S0_9STRA</name>
<dbReference type="SUPFAM" id="SSF55257">
    <property type="entry name" value="RBP11-like subunits of RNA polymerase"/>
    <property type="match status" value="1"/>
</dbReference>
<gene>
    <name evidence="4" type="ORF">TeGR_g3967</name>
</gene>
<dbReference type="EMBL" id="BRYB01005216">
    <property type="protein sequence ID" value="GMI21817.1"/>
    <property type="molecule type" value="Genomic_DNA"/>
</dbReference>
<dbReference type="Gene3D" id="3.30.1360.10">
    <property type="entry name" value="RNA polymerase, RBP11-like subunit"/>
    <property type="match status" value="1"/>
</dbReference>